<reference evidence="2" key="1">
    <citation type="submission" date="2021-01" db="EMBL/GenBank/DDBJ databases">
        <title>Whole genome shotgun sequence of Planosporangium flavigriseum NBRC 105377.</title>
        <authorList>
            <person name="Komaki H."/>
            <person name="Tamura T."/>
        </authorList>
    </citation>
    <scope>NUCLEOTIDE SEQUENCE</scope>
    <source>
        <strain evidence="2">NBRC 105377</strain>
    </source>
</reference>
<dbReference type="Proteomes" id="UP000653674">
    <property type="component" value="Unassembled WGS sequence"/>
</dbReference>
<feature type="region of interest" description="Disordered" evidence="1">
    <location>
        <begin position="62"/>
        <end position="90"/>
    </location>
</feature>
<name>A0A8J3LR32_9ACTN</name>
<dbReference type="AlphaFoldDB" id="A0A8J3LR32"/>
<gene>
    <name evidence="2" type="ORF">Pfl04_36640</name>
</gene>
<evidence type="ECO:0000256" key="1">
    <source>
        <dbReference type="SAM" id="MobiDB-lite"/>
    </source>
</evidence>
<protein>
    <submittedName>
        <fullName evidence="2">Uncharacterized protein</fullName>
    </submittedName>
</protein>
<keyword evidence="3" id="KW-1185">Reference proteome</keyword>
<evidence type="ECO:0000313" key="3">
    <source>
        <dbReference type="Proteomes" id="UP000653674"/>
    </source>
</evidence>
<organism evidence="2 3">
    <name type="scientific">Planosporangium flavigriseum</name>
    <dbReference type="NCBI Taxonomy" id="373681"/>
    <lineage>
        <taxon>Bacteria</taxon>
        <taxon>Bacillati</taxon>
        <taxon>Actinomycetota</taxon>
        <taxon>Actinomycetes</taxon>
        <taxon>Micromonosporales</taxon>
        <taxon>Micromonosporaceae</taxon>
        <taxon>Planosporangium</taxon>
    </lineage>
</organism>
<dbReference type="RefSeq" id="WP_168078466.1">
    <property type="nucleotide sequence ID" value="NZ_BAAAQJ010000021.1"/>
</dbReference>
<accession>A0A8J3LR32</accession>
<proteinExistence type="predicted"/>
<dbReference type="EMBL" id="BONU01000029">
    <property type="protein sequence ID" value="GIG75260.1"/>
    <property type="molecule type" value="Genomic_DNA"/>
</dbReference>
<evidence type="ECO:0000313" key="2">
    <source>
        <dbReference type="EMBL" id="GIG75260.1"/>
    </source>
</evidence>
<sequence length="128" mass="13981">MTQDNGRSVDDRDLAGVVFSLLAGTPEIKIRDHVTQTRQVAPSAGLDWCLIWQLSSTDERSDLGWGRESGNVNERQGTGRKSGAKASPRTACQIPEAQPKAFGLRCYVDRTVNVKPGKPVLDTTNRTV</sequence>
<comment type="caution">
    <text evidence="2">The sequence shown here is derived from an EMBL/GenBank/DDBJ whole genome shotgun (WGS) entry which is preliminary data.</text>
</comment>